<reference evidence="2" key="1">
    <citation type="journal article" date="2020" name="bioRxiv">
        <title>Comparative genomics of Chlamydomonas.</title>
        <authorList>
            <person name="Craig R.J."/>
            <person name="Hasan A.R."/>
            <person name="Ness R.W."/>
            <person name="Keightley P.D."/>
        </authorList>
    </citation>
    <scope>NUCLEOTIDE SEQUENCE</scope>
    <source>
        <strain evidence="2">CCAP 11/70</strain>
    </source>
</reference>
<evidence type="ECO:0000313" key="3">
    <source>
        <dbReference type="Proteomes" id="UP000612055"/>
    </source>
</evidence>
<protein>
    <submittedName>
        <fullName evidence="2">Uncharacterized protein</fullName>
    </submittedName>
</protein>
<proteinExistence type="predicted"/>
<organism evidence="2 3">
    <name type="scientific">Edaphochlamys debaryana</name>
    <dbReference type="NCBI Taxonomy" id="47281"/>
    <lineage>
        <taxon>Eukaryota</taxon>
        <taxon>Viridiplantae</taxon>
        <taxon>Chlorophyta</taxon>
        <taxon>core chlorophytes</taxon>
        <taxon>Chlorophyceae</taxon>
        <taxon>CS clade</taxon>
        <taxon>Chlamydomonadales</taxon>
        <taxon>Chlamydomonadales incertae sedis</taxon>
        <taxon>Edaphochlamys</taxon>
    </lineage>
</organism>
<comment type="caution">
    <text evidence="2">The sequence shown here is derived from an EMBL/GenBank/DDBJ whole genome shotgun (WGS) entry which is preliminary data.</text>
</comment>
<name>A0A835XQT6_9CHLO</name>
<evidence type="ECO:0000256" key="1">
    <source>
        <dbReference type="SAM" id="MobiDB-lite"/>
    </source>
</evidence>
<dbReference type="AlphaFoldDB" id="A0A835XQT6"/>
<evidence type="ECO:0000313" key="2">
    <source>
        <dbReference type="EMBL" id="KAG2487283.1"/>
    </source>
</evidence>
<dbReference type="Proteomes" id="UP000612055">
    <property type="component" value="Unassembled WGS sequence"/>
</dbReference>
<accession>A0A835XQT6</accession>
<gene>
    <name evidence="2" type="ORF">HYH03_014124</name>
</gene>
<feature type="region of interest" description="Disordered" evidence="1">
    <location>
        <begin position="1"/>
        <end position="35"/>
    </location>
</feature>
<sequence>MVPVLVENDQQVQHATPASGIGLPNNADPVQNNPMQHKPVYYVHVLDPGPPEEELKSAERLLRWGEDIP</sequence>
<dbReference type="EMBL" id="JAEHOE010000099">
    <property type="protein sequence ID" value="KAG2487283.1"/>
    <property type="molecule type" value="Genomic_DNA"/>
</dbReference>
<keyword evidence="3" id="KW-1185">Reference proteome</keyword>